<accession>A4BPE1</accession>
<dbReference type="AlphaFoldDB" id="A4BPE1"/>
<gene>
    <name evidence="1" type="ORF">NB231_11919</name>
</gene>
<sequence>MGLDNQTPVAQGVGYGPGETRFTGKIDKITLEID</sequence>
<dbReference type="EMBL" id="AAOF01000003">
    <property type="protein sequence ID" value="EAR22442.1"/>
    <property type="molecule type" value="Genomic_DNA"/>
</dbReference>
<comment type="caution">
    <text evidence="1">The sequence shown here is derived from an EMBL/GenBank/DDBJ whole genome shotgun (WGS) entry which is preliminary data.</text>
</comment>
<reference evidence="1 2" key="1">
    <citation type="submission" date="2006-02" db="EMBL/GenBank/DDBJ databases">
        <authorList>
            <person name="Waterbury J."/>
            <person name="Ferriera S."/>
            <person name="Johnson J."/>
            <person name="Kravitz S."/>
            <person name="Halpern A."/>
            <person name="Remington K."/>
            <person name="Beeson K."/>
            <person name="Tran B."/>
            <person name="Rogers Y.-H."/>
            <person name="Friedman R."/>
            <person name="Venter J.C."/>
        </authorList>
    </citation>
    <scope>NUCLEOTIDE SEQUENCE [LARGE SCALE GENOMIC DNA]</scope>
    <source>
        <strain evidence="1 2">Nb-231</strain>
    </source>
</reference>
<keyword evidence="2" id="KW-1185">Reference proteome</keyword>
<evidence type="ECO:0000313" key="1">
    <source>
        <dbReference type="EMBL" id="EAR22442.1"/>
    </source>
</evidence>
<dbReference type="STRING" id="314278.NB231_11919"/>
<dbReference type="Proteomes" id="UP000003374">
    <property type="component" value="Unassembled WGS sequence"/>
</dbReference>
<dbReference type="HOGENOM" id="CLU_3374829_0_0_6"/>
<evidence type="ECO:0000313" key="2">
    <source>
        <dbReference type="Proteomes" id="UP000003374"/>
    </source>
</evidence>
<proteinExistence type="predicted"/>
<organism evidence="1 2">
    <name type="scientific">Nitrococcus mobilis Nb-231</name>
    <dbReference type="NCBI Taxonomy" id="314278"/>
    <lineage>
        <taxon>Bacteria</taxon>
        <taxon>Pseudomonadati</taxon>
        <taxon>Pseudomonadota</taxon>
        <taxon>Gammaproteobacteria</taxon>
        <taxon>Chromatiales</taxon>
        <taxon>Ectothiorhodospiraceae</taxon>
        <taxon>Nitrococcus</taxon>
    </lineage>
</organism>
<protein>
    <submittedName>
        <fullName evidence="1">Probable sulfatase atsD</fullName>
    </submittedName>
</protein>
<name>A4BPE1_9GAMM</name>